<dbReference type="InterPro" id="IPR004845">
    <property type="entry name" value="T2SS_GspD_CS"/>
</dbReference>
<dbReference type="GO" id="GO:0030257">
    <property type="term" value="C:type III protein secretion system complex"/>
    <property type="evidence" value="ECO:0007669"/>
    <property type="project" value="UniProtKB-UniRule"/>
</dbReference>
<evidence type="ECO:0000256" key="8">
    <source>
        <dbReference type="ARBA" id="ARBA00023136"/>
    </source>
</evidence>
<keyword evidence="5 10" id="KW-0653">Protein transport</keyword>
<gene>
    <name evidence="15" type="primary">mxiD_2</name>
    <name evidence="10" type="synonym">sctC</name>
    <name evidence="15" type="ORF">SGGMMB4_04970</name>
</gene>
<dbReference type="GO" id="GO:0015627">
    <property type="term" value="C:type II protein secretion system complex"/>
    <property type="evidence" value="ECO:0007669"/>
    <property type="project" value="TreeGrafter"/>
</dbReference>
<keyword evidence="4 10" id="KW-0732">Signal</keyword>
<evidence type="ECO:0000256" key="7">
    <source>
        <dbReference type="ARBA" id="ARBA00023026"/>
    </source>
</evidence>
<feature type="domain" description="NolW-like" evidence="13">
    <location>
        <begin position="183"/>
        <end position="293"/>
    </location>
</feature>
<dbReference type="RefSeq" id="WP_166506813.1">
    <property type="nucleotide sequence ID" value="NZ_LN854557.1"/>
</dbReference>
<comment type="subunit">
    <text evidence="10">The core secretion machinery of the T3SS is composed of approximately 20 different proteins, including cytoplasmic components, a base, an export apparatus and a needle. This subunit is part of the base, which anchors the injectisome in the bacterial cell envelope. Forms a stable homooligomeric complex.</text>
</comment>
<dbReference type="Gene3D" id="3.30.1370.120">
    <property type="match status" value="2"/>
</dbReference>
<evidence type="ECO:0000256" key="6">
    <source>
        <dbReference type="ARBA" id="ARBA00023010"/>
    </source>
</evidence>
<dbReference type="InterPro" id="IPR003522">
    <property type="entry name" value="T3SS_OM_pore_YscC"/>
</dbReference>
<dbReference type="PANTHER" id="PTHR30332">
    <property type="entry name" value="PROBABLE GENERAL SECRETION PATHWAY PROTEIN D"/>
    <property type="match status" value="1"/>
</dbReference>
<dbReference type="Proteomes" id="UP000245838">
    <property type="component" value="Chromosome sggmmb4_Chromosome"/>
</dbReference>
<accession>A0A193QMK0</accession>
<organism evidence="15 16">
    <name type="scientific">Sodalis glossinidius (strain morsitans)</name>
    <dbReference type="NCBI Taxonomy" id="343509"/>
    <lineage>
        <taxon>Bacteria</taxon>
        <taxon>Pseudomonadati</taxon>
        <taxon>Pseudomonadota</taxon>
        <taxon>Gammaproteobacteria</taxon>
        <taxon>Enterobacterales</taxon>
        <taxon>Bruguierivoracaceae</taxon>
        <taxon>Sodalis</taxon>
    </lineage>
</organism>
<dbReference type="GO" id="GO:0009279">
    <property type="term" value="C:cell outer membrane"/>
    <property type="evidence" value="ECO:0007669"/>
    <property type="project" value="UniProtKB-SubCell"/>
</dbReference>
<evidence type="ECO:0000313" key="15">
    <source>
        <dbReference type="EMBL" id="CRL46391.1"/>
    </source>
</evidence>
<dbReference type="Pfam" id="PF21304">
    <property type="entry name" value="T3S_SPI-1_N0"/>
    <property type="match status" value="1"/>
</dbReference>
<dbReference type="AlphaFoldDB" id="A0A193QMK0"/>
<keyword evidence="3 10" id="KW-0813">Transport</keyword>
<evidence type="ECO:0000256" key="1">
    <source>
        <dbReference type="ARBA" id="ARBA00004442"/>
    </source>
</evidence>
<evidence type="ECO:0000256" key="2">
    <source>
        <dbReference type="ARBA" id="ARBA00007032"/>
    </source>
</evidence>
<dbReference type="PRINTS" id="PR01337">
    <property type="entry name" value="TYPE3OMGPROT"/>
</dbReference>
<evidence type="ECO:0000259" key="12">
    <source>
        <dbReference type="Pfam" id="PF00263"/>
    </source>
</evidence>
<sequence precursor="true">MNNIALIGRGLLCVMLLACAGLLAGARAAELPRQGDGYVANKDGVKVFFDALSARLNQPVIVSKLAARKQISGEFDLADPRALLARITQQMGMMWYSDGQAIYIYDASETRHAVVALRTILPAALRHFLQQAQLHDPRYPLRGDPGGRLLYLSGPPMYVELVENAARLLDKEPDGIHDREQAEVIPLSYTFVGDRYYALRGEKVTIPGIATVIERLMRREGRSAVADVPAPLTPAEALLPVAEVRAEQDVEPLPLWPVQVIANPSNNSLLVKGTGRQVQFVRNLVRSLDIPKRHVELSLWIIDLEKSDLDQFGINWQGGARIGQRGGVTLNQGSYSALDGTRFVASILALARKHRANIVSRPIILTQENVPAIFDNNRTFYTRLLGERSVELREVTYGTMISVLPRFSGDDQIEMVLTIEDGGEVSRRQSNPGSDDLPEVGRTHISTVARVPRGKSLLIGGYTRDELRGNRARLPGLGSIPLIGGLFRHRIDKQANMVRVFLIQPREISEPLQQDAAAFARSITATARSHEGTLKDWADNYLASQH</sequence>
<evidence type="ECO:0000256" key="9">
    <source>
        <dbReference type="ARBA" id="ARBA00023237"/>
    </source>
</evidence>
<dbReference type="InterPro" id="IPR049034">
    <property type="entry name" value="T3S_SPI-1_N0"/>
</dbReference>
<dbReference type="PROSITE" id="PS00875">
    <property type="entry name" value="T2SP_D"/>
    <property type="match status" value="1"/>
</dbReference>
<name>A0A193QMK0_SODGM</name>
<feature type="domain" description="SPI-1 type 3 secretion system secretin N0" evidence="14">
    <location>
        <begin position="38"/>
        <end position="106"/>
    </location>
</feature>
<dbReference type="Gene3D" id="3.55.50.30">
    <property type="match status" value="1"/>
</dbReference>
<dbReference type="PANTHER" id="PTHR30332:SF5">
    <property type="entry name" value="SPI-1 TYPE 3 SECRETION SYSTEM SECRETIN"/>
    <property type="match status" value="1"/>
</dbReference>
<dbReference type="GO" id="GO:0030254">
    <property type="term" value="P:protein secretion by the type III secretion system"/>
    <property type="evidence" value="ECO:0007669"/>
    <property type="project" value="UniProtKB-UniRule"/>
</dbReference>
<feature type="signal peptide" evidence="10">
    <location>
        <begin position="1"/>
        <end position="20"/>
    </location>
</feature>
<keyword evidence="7" id="KW-0843">Virulence</keyword>
<dbReference type="InterPro" id="IPR004846">
    <property type="entry name" value="T2SS/T3SS_dom"/>
</dbReference>
<dbReference type="InterPro" id="IPR050810">
    <property type="entry name" value="Bact_Secretion_Sys_Channel"/>
</dbReference>
<evidence type="ECO:0000256" key="5">
    <source>
        <dbReference type="ARBA" id="ARBA00022927"/>
    </source>
</evidence>
<feature type="domain" description="Type II/III secretion system secretin-like" evidence="12">
    <location>
        <begin position="349"/>
        <end position="506"/>
    </location>
</feature>
<keyword evidence="6 10" id="KW-0811">Translocation</keyword>
<evidence type="ECO:0000259" key="13">
    <source>
        <dbReference type="Pfam" id="PF03958"/>
    </source>
</evidence>
<feature type="chain" id="PRO_5026393898" description="Type 3 secretion system secretin" evidence="10">
    <location>
        <begin position="21"/>
        <end position="546"/>
    </location>
</feature>
<comment type="function">
    <text evidence="10">Component of the type III secretion system (T3SS), also called injectisome, which is used to inject bacterial effector proteins into eukaryotic host cells. Forms a ring-shaped multimeric structure with an apparent central pore in the outer membrane.</text>
</comment>
<keyword evidence="8 10" id="KW-0472">Membrane</keyword>
<keyword evidence="9 10" id="KW-0998">Cell outer membrane</keyword>
<dbReference type="HAMAP" id="MF_02219">
    <property type="entry name" value="Type_III_secretin"/>
    <property type="match status" value="1"/>
</dbReference>
<evidence type="ECO:0000259" key="14">
    <source>
        <dbReference type="Pfam" id="PF21304"/>
    </source>
</evidence>
<evidence type="ECO:0000313" key="16">
    <source>
        <dbReference type="Proteomes" id="UP000245838"/>
    </source>
</evidence>
<reference evidence="15 16" key="1">
    <citation type="submission" date="2015-05" db="EMBL/GenBank/DDBJ databases">
        <authorList>
            <person name="Goodhead I."/>
        </authorList>
    </citation>
    <scope>NUCLEOTIDE SEQUENCE [LARGE SCALE GENOMIC DNA]</scope>
    <source>
        <strain evidence="16">morsitans</strain>
    </source>
</reference>
<comment type="subcellular location">
    <subcellularLocation>
        <location evidence="1 10 11">Cell outer membrane</location>
    </subcellularLocation>
</comment>
<comment type="similarity">
    <text evidence="2 10">Belongs to the bacterial secretin family. T3SS SctC subfamily.</text>
</comment>
<evidence type="ECO:0000256" key="4">
    <source>
        <dbReference type="ARBA" id="ARBA00022729"/>
    </source>
</evidence>
<evidence type="ECO:0000256" key="11">
    <source>
        <dbReference type="RuleBase" id="RU004004"/>
    </source>
</evidence>
<proteinExistence type="inferred from homology"/>
<dbReference type="Pfam" id="PF00263">
    <property type="entry name" value="Secretin"/>
    <property type="match status" value="1"/>
</dbReference>
<protein>
    <recommendedName>
        <fullName evidence="10">Type 3 secretion system secretin</fullName>
        <shortName evidence="10">T3SS secretin</shortName>
    </recommendedName>
</protein>
<dbReference type="Pfam" id="PF03958">
    <property type="entry name" value="Secretin_N"/>
    <property type="match status" value="1"/>
</dbReference>
<dbReference type="NCBIfam" id="TIGR02516">
    <property type="entry name" value="type_III_yscC"/>
    <property type="match status" value="1"/>
</dbReference>
<dbReference type="EMBL" id="LN854557">
    <property type="protein sequence ID" value="CRL46391.1"/>
    <property type="molecule type" value="Genomic_DNA"/>
</dbReference>
<dbReference type="InterPro" id="IPR038591">
    <property type="entry name" value="NolW-like_sf"/>
</dbReference>
<evidence type="ECO:0000256" key="10">
    <source>
        <dbReference type="HAMAP-Rule" id="MF_02219"/>
    </source>
</evidence>
<dbReference type="InterPro" id="IPR005644">
    <property type="entry name" value="NolW-like"/>
</dbReference>
<evidence type="ECO:0000256" key="3">
    <source>
        <dbReference type="ARBA" id="ARBA00022448"/>
    </source>
</evidence>